<feature type="domain" description="Secretion system C-terminal sorting" evidence="2">
    <location>
        <begin position="7"/>
        <end position="59"/>
    </location>
</feature>
<evidence type="ECO:0000313" key="4">
    <source>
        <dbReference type="Proteomes" id="UP000830583"/>
    </source>
</evidence>
<evidence type="ECO:0000256" key="1">
    <source>
        <dbReference type="ARBA" id="ARBA00022729"/>
    </source>
</evidence>
<protein>
    <submittedName>
        <fullName evidence="3">T9SS type A sorting domain-containing protein</fullName>
    </submittedName>
</protein>
<name>A0ABY4KJ51_9FLAO</name>
<dbReference type="Proteomes" id="UP000830583">
    <property type="component" value="Chromosome"/>
</dbReference>
<organism evidence="3 4">
    <name type="scientific">Flavobacterium azooxidireducens</name>
    <dbReference type="NCBI Taxonomy" id="1871076"/>
    <lineage>
        <taxon>Bacteria</taxon>
        <taxon>Pseudomonadati</taxon>
        <taxon>Bacteroidota</taxon>
        <taxon>Flavobacteriia</taxon>
        <taxon>Flavobacteriales</taxon>
        <taxon>Flavobacteriaceae</taxon>
        <taxon>Flavobacterium</taxon>
    </lineage>
</organism>
<dbReference type="Pfam" id="PF18962">
    <property type="entry name" value="Por_Secre_tail"/>
    <property type="match status" value="1"/>
</dbReference>
<dbReference type="InterPro" id="IPR026444">
    <property type="entry name" value="Secre_tail"/>
</dbReference>
<sequence>MYLKPNTTIDKVEIHNSLGKSVLVSSKPNDTINIQNLSKGMYLVTVYQGNRKSVKKMIVK</sequence>
<keyword evidence="1" id="KW-0732">Signal</keyword>
<reference evidence="3" key="1">
    <citation type="submission" date="2022-04" db="EMBL/GenBank/DDBJ databases">
        <title>Consumption of N2O by Flavobacterium azooxidireducens sp. nov. isolated from Decomposing Leaf Litter of Phragmites australis (Cav.).</title>
        <authorList>
            <person name="Behrendt U."/>
            <person name="Spanner T."/>
            <person name="Augustin J."/>
            <person name="Horn M.A."/>
            <person name="Kolb S."/>
            <person name="Ulrich A."/>
        </authorList>
    </citation>
    <scope>NUCLEOTIDE SEQUENCE</scope>
    <source>
        <strain evidence="3">IGB 4-14</strain>
    </source>
</reference>
<gene>
    <name evidence="3" type="ORF">M0M57_10390</name>
</gene>
<proteinExistence type="predicted"/>
<dbReference type="EMBL" id="CP096205">
    <property type="protein sequence ID" value="UPQ80867.1"/>
    <property type="molecule type" value="Genomic_DNA"/>
</dbReference>
<accession>A0ABY4KJ51</accession>
<evidence type="ECO:0000313" key="3">
    <source>
        <dbReference type="EMBL" id="UPQ80867.1"/>
    </source>
</evidence>
<dbReference type="NCBIfam" id="TIGR04183">
    <property type="entry name" value="Por_Secre_tail"/>
    <property type="match status" value="1"/>
</dbReference>
<evidence type="ECO:0000259" key="2">
    <source>
        <dbReference type="Pfam" id="PF18962"/>
    </source>
</evidence>
<keyword evidence="4" id="KW-1185">Reference proteome</keyword>